<feature type="region of interest" description="Disordered" evidence="1">
    <location>
        <begin position="119"/>
        <end position="157"/>
    </location>
</feature>
<sequence>MDSQASNLNSVAIPRVASGHTKVVRPESVTASKGQVSIEHEVIFNSLEPNAIRMGCNRTGRLVTKEGNSKMKGSIKVPIHRSDPKTAKNQGVSEGEKQRQREIEVKPVETYRHVTDSWRRPSFATTSAIFPSCGQKGDLGVEQRSSPRPTRVERPPD</sequence>
<gene>
    <name evidence="2" type="ORF">RUM44_009088</name>
</gene>
<comment type="caution">
    <text evidence="2">The sequence shown here is derived from an EMBL/GenBank/DDBJ whole genome shotgun (WGS) entry which is preliminary data.</text>
</comment>
<dbReference type="Proteomes" id="UP001359485">
    <property type="component" value="Unassembled WGS sequence"/>
</dbReference>
<name>A0ABR1ATD6_POLSC</name>
<proteinExistence type="predicted"/>
<accession>A0ABR1ATD6</accession>
<reference evidence="2 3" key="1">
    <citation type="submission" date="2023-09" db="EMBL/GenBank/DDBJ databases">
        <title>Genomes of two closely related lineages of the louse Polyplax serrata with different host specificities.</title>
        <authorList>
            <person name="Martinu J."/>
            <person name="Tarabai H."/>
            <person name="Stefka J."/>
            <person name="Hypsa V."/>
        </authorList>
    </citation>
    <scope>NUCLEOTIDE SEQUENCE [LARGE SCALE GENOMIC DNA]</scope>
    <source>
        <strain evidence="2">98ZLc_SE</strain>
    </source>
</reference>
<dbReference type="EMBL" id="JAWJWF010000045">
    <property type="protein sequence ID" value="KAK6626612.1"/>
    <property type="molecule type" value="Genomic_DNA"/>
</dbReference>
<feature type="compositionally biased region" description="Basic and acidic residues" evidence="1">
    <location>
        <begin position="94"/>
        <end position="106"/>
    </location>
</feature>
<organism evidence="2 3">
    <name type="scientific">Polyplax serrata</name>
    <name type="common">Common mouse louse</name>
    <dbReference type="NCBI Taxonomy" id="468196"/>
    <lineage>
        <taxon>Eukaryota</taxon>
        <taxon>Metazoa</taxon>
        <taxon>Ecdysozoa</taxon>
        <taxon>Arthropoda</taxon>
        <taxon>Hexapoda</taxon>
        <taxon>Insecta</taxon>
        <taxon>Pterygota</taxon>
        <taxon>Neoptera</taxon>
        <taxon>Paraneoptera</taxon>
        <taxon>Psocodea</taxon>
        <taxon>Troctomorpha</taxon>
        <taxon>Phthiraptera</taxon>
        <taxon>Anoplura</taxon>
        <taxon>Polyplacidae</taxon>
        <taxon>Polyplax</taxon>
    </lineage>
</organism>
<evidence type="ECO:0000313" key="3">
    <source>
        <dbReference type="Proteomes" id="UP001359485"/>
    </source>
</evidence>
<evidence type="ECO:0000256" key="1">
    <source>
        <dbReference type="SAM" id="MobiDB-lite"/>
    </source>
</evidence>
<evidence type="ECO:0000313" key="2">
    <source>
        <dbReference type="EMBL" id="KAK6626612.1"/>
    </source>
</evidence>
<protein>
    <submittedName>
        <fullName evidence="2">Uncharacterized protein</fullName>
    </submittedName>
</protein>
<keyword evidence="3" id="KW-1185">Reference proteome</keyword>
<feature type="region of interest" description="Disordered" evidence="1">
    <location>
        <begin position="63"/>
        <end position="106"/>
    </location>
</feature>